<feature type="domain" description="PDZ" evidence="1">
    <location>
        <begin position="331"/>
        <end position="429"/>
    </location>
</feature>
<dbReference type="Gene3D" id="2.30.42.10">
    <property type="match status" value="1"/>
</dbReference>
<dbReference type="SUPFAM" id="SSF50630">
    <property type="entry name" value="Acid proteases"/>
    <property type="match status" value="1"/>
</dbReference>
<dbReference type="SUPFAM" id="SSF50156">
    <property type="entry name" value="PDZ domain-like"/>
    <property type="match status" value="1"/>
</dbReference>
<gene>
    <name evidence="2" type="ORF">GCM10023315_09610</name>
</gene>
<accession>A0ABP9H7P6</accession>
<dbReference type="InterPro" id="IPR001478">
    <property type="entry name" value="PDZ"/>
</dbReference>
<proteinExistence type="predicted"/>
<dbReference type="InterPro" id="IPR036034">
    <property type="entry name" value="PDZ_sf"/>
</dbReference>
<dbReference type="Pfam" id="PF13650">
    <property type="entry name" value="Asp_protease_2"/>
    <property type="match status" value="1"/>
</dbReference>
<evidence type="ECO:0000313" key="3">
    <source>
        <dbReference type="Proteomes" id="UP001501692"/>
    </source>
</evidence>
<dbReference type="InterPro" id="IPR021109">
    <property type="entry name" value="Peptidase_aspartic_dom_sf"/>
</dbReference>
<dbReference type="Proteomes" id="UP001501692">
    <property type="component" value="Unassembled WGS sequence"/>
</dbReference>
<protein>
    <recommendedName>
        <fullName evidence="1">PDZ domain-containing protein</fullName>
    </recommendedName>
</protein>
<organism evidence="2 3">
    <name type="scientific">Algibacter aquimarinus</name>
    <dbReference type="NCBI Taxonomy" id="1136748"/>
    <lineage>
        <taxon>Bacteria</taxon>
        <taxon>Pseudomonadati</taxon>
        <taxon>Bacteroidota</taxon>
        <taxon>Flavobacteriia</taxon>
        <taxon>Flavobacteriales</taxon>
        <taxon>Flavobacteriaceae</taxon>
        <taxon>Algibacter</taxon>
    </lineage>
</organism>
<dbReference type="InterPro" id="IPR041489">
    <property type="entry name" value="PDZ_6"/>
</dbReference>
<dbReference type="EMBL" id="BAABJK010000004">
    <property type="protein sequence ID" value="GAA4963233.1"/>
    <property type="molecule type" value="Genomic_DNA"/>
</dbReference>
<evidence type="ECO:0000259" key="1">
    <source>
        <dbReference type="PROSITE" id="PS50106"/>
    </source>
</evidence>
<dbReference type="Gene3D" id="2.40.70.10">
    <property type="entry name" value="Acid Proteases"/>
    <property type="match status" value="1"/>
</dbReference>
<keyword evidence="3" id="KW-1185">Reference proteome</keyword>
<dbReference type="RefSeq" id="WP_345165171.1">
    <property type="nucleotide sequence ID" value="NZ_BAABJK010000004.1"/>
</dbReference>
<reference evidence="3" key="1">
    <citation type="journal article" date="2019" name="Int. J. Syst. Evol. Microbiol.">
        <title>The Global Catalogue of Microorganisms (GCM) 10K type strain sequencing project: providing services to taxonomists for standard genome sequencing and annotation.</title>
        <authorList>
            <consortium name="The Broad Institute Genomics Platform"/>
            <consortium name="The Broad Institute Genome Sequencing Center for Infectious Disease"/>
            <person name="Wu L."/>
            <person name="Ma J."/>
        </authorList>
    </citation>
    <scope>NUCLEOTIDE SEQUENCE [LARGE SCALE GENOMIC DNA]</scope>
    <source>
        <strain evidence="3">JCM 18287</strain>
    </source>
</reference>
<sequence>MKKGFLLIILSFSLFNFSFSQDIFFIQNKKKSDKIKFKLINNLIVIPVEINGVTLSFLLDTGVTKPIIFNFLNVSDTLRIRNTEKIFLRGLGEGESVETLKSENNVVKIGDAIKLNQDLYAIYDTNLNFAPRLGFPVHGIIGYDLFKDLVVEINYSNRFIRLSEPYLYTYKSCNKCERLNLEFYKNKPYINGEVNIDKKDISVKLLIDSGGSDALWLFEDDSLGIKSSNKYFNDFLGHGLSGSVYGKRSKVKTFSLKSFSLKNANVAFPDSVYVSHAKKFKNRSGSVAGNILKRFNVIIDYKRAIITLNKNRYFNDKFKYNKSGIEIAHSGFRFVKEKDNNVTNSYGVSTKTDATSLAVNNRYKISLKPTYVIVELRKNSPAEKAGLRKGDIILSINNKSSYQFKLNQMIQMFYGNKGDRIKLRIERNYNIIDFKKILTFEFKLEDVFN</sequence>
<name>A0ABP9H7P6_9FLAO</name>
<comment type="caution">
    <text evidence="2">The sequence shown here is derived from an EMBL/GenBank/DDBJ whole genome shotgun (WGS) entry which is preliminary data.</text>
</comment>
<evidence type="ECO:0000313" key="2">
    <source>
        <dbReference type="EMBL" id="GAA4963233.1"/>
    </source>
</evidence>
<dbReference type="SMART" id="SM00228">
    <property type="entry name" value="PDZ"/>
    <property type="match status" value="1"/>
</dbReference>
<dbReference type="PROSITE" id="PS50106">
    <property type="entry name" value="PDZ"/>
    <property type="match status" value="1"/>
</dbReference>
<dbReference type="Pfam" id="PF17820">
    <property type="entry name" value="PDZ_6"/>
    <property type="match status" value="1"/>
</dbReference>